<keyword evidence="2" id="KW-0812">Transmembrane</keyword>
<organism evidence="3 4">
    <name type="scientific">Scylla paramamosain</name>
    <name type="common">Mud crab</name>
    <dbReference type="NCBI Taxonomy" id="85552"/>
    <lineage>
        <taxon>Eukaryota</taxon>
        <taxon>Metazoa</taxon>
        <taxon>Ecdysozoa</taxon>
        <taxon>Arthropoda</taxon>
        <taxon>Crustacea</taxon>
        <taxon>Multicrustacea</taxon>
        <taxon>Malacostraca</taxon>
        <taxon>Eumalacostraca</taxon>
        <taxon>Eucarida</taxon>
        <taxon>Decapoda</taxon>
        <taxon>Pleocyemata</taxon>
        <taxon>Brachyura</taxon>
        <taxon>Eubrachyura</taxon>
        <taxon>Portunoidea</taxon>
        <taxon>Portunidae</taxon>
        <taxon>Portuninae</taxon>
        <taxon>Scylla</taxon>
    </lineage>
</organism>
<evidence type="ECO:0000256" key="2">
    <source>
        <dbReference type="SAM" id="Phobius"/>
    </source>
</evidence>
<feature type="transmembrane region" description="Helical" evidence="2">
    <location>
        <begin position="7"/>
        <end position="26"/>
    </location>
</feature>
<proteinExistence type="predicted"/>
<reference evidence="3 4" key="1">
    <citation type="submission" date="2023-03" db="EMBL/GenBank/DDBJ databases">
        <title>High-quality genome of Scylla paramamosain provides insights in environmental adaptation.</title>
        <authorList>
            <person name="Zhang L."/>
        </authorList>
    </citation>
    <scope>NUCLEOTIDE SEQUENCE [LARGE SCALE GENOMIC DNA]</scope>
    <source>
        <strain evidence="3">LZ_2023a</strain>
        <tissue evidence="3">Muscle</tissue>
    </source>
</reference>
<evidence type="ECO:0000313" key="4">
    <source>
        <dbReference type="Proteomes" id="UP001487740"/>
    </source>
</evidence>
<comment type="caution">
    <text evidence="3">The sequence shown here is derived from an EMBL/GenBank/DDBJ whole genome shotgun (WGS) entry which is preliminary data.</text>
</comment>
<gene>
    <name evidence="3" type="ORF">O3P69_003081</name>
</gene>
<evidence type="ECO:0000256" key="1">
    <source>
        <dbReference type="SAM" id="MobiDB-lite"/>
    </source>
</evidence>
<feature type="region of interest" description="Disordered" evidence="1">
    <location>
        <begin position="74"/>
        <end position="99"/>
    </location>
</feature>
<protein>
    <recommendedName>
        <fullName evidence="5">Secreted protein</fullName>
    </recommendedName>
</protein>
<dbReference type="EMBL" id="JARAKH010000010">
    <property type="protein sequence ID" value="KAK8400132.1"/>
    <property type="molecule type" value="Genomic_DNA"/>
</dbReference>
<feature type="compositionally biased region" description="Basic residues" evidence="1">
    <location>
        <begin position="87"/>
        <end position="96"/>
    </location>
</feature>
<sequence>MGNKMSTVRVSLIAFISNIVVTMQFISGPTPSAGNHLPLFTGPLLECAHCPSASATDYLLDPYQPWSRVHTECLDEKPEPPNDRKLTGRVKQRRRPSVVVDSVDRRRQVHGHDPGHCCRFA</sequence>
<keyword evidence="4" id="KW-1185">Reference proteome</keyword>
<feature type="compositionally biased region" description="Basic and acidic residues" evidence="1">
    <location>
        <begin position="74"/>
        <end position="86"/>
    </location>
</feature>
<accession>A0AAW0UNC1</accession>
<name>A0AAW0UNC1_SCYPA</name>
<keyword evidence="2" id="KW-0472">Membrane</keyword>
<keyword evidence="2" id="KW-1133">Transmembrane helix</keyword>
<evidence type="ECO:0000313" key="3">
    <source>
        <dbReference type="EMBL" id="KAK8400132.1"/>
    </source>
</evidence>
<dbReference type="Proteomes" id="UP001487740">
    <property type="component" value="Unassembled WGS sequence"/>
</dbReference>
<dbReference type="AlphaFoldDB" id="A0AAW0UNC1"/>
<evidence type="ECO:0008006" key="5">
    <source>
        <dbReference type="Google" id="ProtNLM"/>
    </source>
</evidence>